<comment type="caution">
    <text evidence="5">The sequence shown here is derived from an EMBL/GenBank/DDBJ whole genome shotgun (WGS) entry which is preliminary data.</text>
</comment>
<evidence type="ECO:0000256" key="1">
    <source>
        <dbReference type="ARBA" id="ARBA00002668"/>
    </source>
</evidence>
<dbReference type="AlphaFoldDB" id="A0ABD1YU58"/>
<evidence type="ECO:0000259" key="4">
    <source>
        <dbReference type="PROSITE" id="PS50097"/>
    </source>
</evidence>
<dbReference type="Gene3D" id="1.25.40.420">
    <property type="match status" value="1"/>
</dbReference>
<protein>
    <recommendedName>
        <fullName evidence="4">BTB domain-containing protein</fullName>
    </recommendedName>
</protein>
<dbReference type="InterPro" id="IPR045890">
    <property type="entry name" value="POB1-like"/>
</dbReference>
<proteinExistence type="predicted"/>
<dbReference type="FunFam" id="1.25.40.420:FF:000008">
    <property type="entry name" value="BTB/POZ domain-containing protein POB1"/>
    <property type="match status" value="1"/>
</dbReference>
<name>A0ABD1YU58_9MARC</name>
<dbReference type="Gene3D" id="3.30.710.10">
    <property type="entry name" value="Potassium Channel Kv1.1, Chain A"/>
    <property type="match status" value="1"/>
</dbReference>
<gene>
    <name evidence="5" type="ORF">R1flu_005785</name>
</gene>
<dbReference type="Proteomes" id="UP001605036">
    <property type="component" value="Unassembled WGS sequence"/>
</dbReference>
<keyword evidence="6" id="KW-1185">Reference proteome</keyword>
<organism evidence="5 6">
    <name type="scientific">Riccia fluitans</name>
    <dbReference type="NCBI Taxonomy" id="41844"/>
    <lineage>
        <taxon>Eukaryota</taxon>
        <taxon>Viridiplantae</taxon>
        <taxon>Streptophyta</taxon>
        <taxon>Embryophyta</taxon>
        <taxon>Marchantiophyta</taxon>
        <taxon>Marchantiopsida</taxon>
        <taxon>Marchantiidae</taxon>
        <taxon>Marchantiales</taxon>
        <taxon>Ricciaceae</taxon>
        <taxon>Riccia</taxon>
    </lineage>
</organism>
<dbReference type="FunFam" id="3.30.710.10:FF:000106">
    <property type="entry name" value="BTB/POZ domain-containing protein POB1"/>
    <property type="match status" value="1"/>
</dbReference>
<keyword evidence="3" id="KW-0833">Ubl conjugation pathway</keyword>
<evidence type="ECO:0000256" key="3">
    <source>
        <dbReference type="ARBA" id="ARBA00022786"/>
    </source>
</evidence>
<dbReference type="Pfam" id="PF07707">
    <property type="entry name" value="BACK"/>
    <property type="match status" value="1"/>
</dbReference>
<dbReference type="InterPro" id="IPR011705">
    <property type="entry name" value="BACK"/>
</dbReference>
<reference evidence="5 6" key="1">
    <citation type="submission" date="2024-09" db="EMBL/GenBank/DDBJ databases">
        <title>Chromosome-scale assembly of Riccia fluitans.</title>
        <authorList>
            <person name="Paukszto L."/>
            <person name="Sawicki J."/>
            <person name="Karawczyk K."/>
            <person name="Piernik-Szablinska J."/>
            <person name="Szczecinska M."/>
            <person name="Mazdziarz M."/>
        </authorList>
    </citation>
    <scope>NUCLEOTIDE SEQUENCE [LARGE SCALE GENOMIC DNA]</scope>
    <source>
        <strain evidence="5">Rf_01</strain>
        <tissue evidence="5">Aerial parts of the thallus</tissue>
    </source>
</reference>
<dbReference type="EMBL" id="JBHFFA010000003">
    <property type="protein sequence ID" value="KAL2634306.1"/>
    <property type="molecule type" value="Genomic_DNA"/>
</dbReference>
<comment type="function">
    <text evidence="1">May act as a substrate-specific adapter of an E3 ubiquitin-protein ligase complex (CUL3-RBX1-BTB) which mediates the ubiquitination and subsequent proteasomal degradation of target proteins.</text>
</comment>
<comment type="pathway">
    <text evidence="2">Protein modification; protein ubiquitination.</text>
</comment>
<feature type="domain" description="BTB" evidence="4">
    <location>
        <begin position="145"/>
        <end position="214"/>
    </location>
</feature>
<dbReference type="SMART" id="SM00875">
    <property type="entry name" value="BACK"/>
    <property type="match status" value="1"/>
</dbReference>
<dbReference type="InterPro" id="IPR011333">
    <property type="entry name" value="SKP1/BTB/POZ_sf"/>
</dbReference>
<dbReference type="SUPFAM" id="SSF54695">
    <property type="entry name" value="POZ domain"/>
    <property type="match status" value="1"/>
</dbReference>
<dbReference type="SUPFAM" id="SSF49599">
    <property type="entry name" value="TRAF domain-like"/>
    <property type="match status" value="1"/>
</dbReference>
<dbReference type="PANTHER" id="PTHR46336:SF3">
    <property type="entry name" value="BTB_POZ DOMAIN-CONTAINING PROTEIN POB1"/>
    <property type="match status" value="1"/>
</dbReference>
<dbReference type="CDD" id="cd18186">
    <property type="entry name" value="BTB_POZ_ZBTB_KLHL-like"/>
    <property type="match status" value="1"/>
</dbReference>
<sequence>MMQMVMVMDPESNSGGCDAPAPNFTFAFNDRNFSDRILRLEIVAGPPDSKSDVDGGAVGDNWARHKKRRRAERNGVEVLACAAMAEMTTADRQEEQVMLGNLHDTDDAPHDVEEDADVMVEEHSPQAMQSSPGYENSQNQAPWLASTAPLVRAKTVHISSAILAAKSPFFFKLFSNGMRESEQREFTLRIMESEEVALMDLLQFMYSGEIQADKPSTVLDVLMLADKFEVPECMRCCSKRLRKMPMSPESALLYLELPSTVLLAEAVQPLSDAARHFLATRYRDIGRFTEEVLNLPIVGLEAVLANDDLQVASEDAVFDFVIKWARTHYPKLEDRRDILAGRLVWLIRFPMMSSRKLRKVLTCNDFDHELASKLVLEALFFRAEAPHRQRQLALEETVHRRFSERAYKYRPVKVVEFDAPFQQCIVFLDLKLEECKALFPQQRLYSQAFHLGGQGFFLSAHCNMDQQSSFRCFGLFLGMQEKGSVSFAVDYQFAARMKPSWEFVQKSKGSYLFTGGKAVGYRNLFEMPWQQFVADDSPYFHDGILHLRAELTIKPAIKPNYRLSWITGIIRHLNLGHLILKKVLHTLYMRFFSGITSLVRHEPCLSLTVIDSSDIGYGTQKSRCDRGLSADERHFSYTLIVSRESSI</sequence>
<dbReference type="PANTHER" id="PTHR46336">
    <property type="entry name" value="OS02G0260700 PROTEIN"/>
    <property type="match status" value="1"/>
</dbReference>
<dbReference type="SMART" id="SM00225">
    <property type="entry name" value="BTB"/>
    <property type="match status" value="1"/>
</dbReference>
<evidence type="ECO:0000256" key="2">
    <source>
        <dbReference type="ARBA" id="ARBA00004906"/>
    </source>
</evidence>
<dbReference type="Pfam" id="PF00651">
    <property type="entry name" value="BTB"/>
    <property type="match status" value="1"/>
</dbReference>
<evidence type="ECO:0000313" key="6">
    <source>
        <dbReference type="Proteomes" id="UP001605036"/>
    </source>
</evidence>
<dbReference type="PROSITE" id="PS50097">
    <property type="entry name" value="BTB"/>
    <property type="match status" value="1"/>
</dbReference>
<evidence type="ECO:0000313" key="5">
    <source>
        <dbReference type="EMBL" id="KAL2634306.1"/>
    </source>
</evidence>
<accession>A0ABD1YU58</accession>
<dbReference type="InterPro" id="IPR000210">
    <property type="entry name" value="BTB/POZ_dom"/>
</dbReference>